<protein>
    <submittedName>
        <fullName evidence="6">LysR family transcriptional regulator</fullName>
    </submittedName>
</protein>
<dbReference type="Gene3D" id="3.40.190.290">
    <property type="match status" value="1"/>
</dbReference>
<dbReference type="Gene3D" id="1.10.10.10">
    <property type="entry name" value="Winged helix-like DNA-binding domain superfamily/Winged helix DNA-binding domain"/>
    <property type="match status" value="1"/>
</dbReference>
<comment type="caution">
    <text evidence="6">The sequence shown here is derived from an EMBL/GenBank/DDBJ whole genome shotgun (WGS) entry which is preliminary data.</text>
</comment>
<evidence type="ECO:0000256" key="2">
    <source>
        <dbReference type="ARBA" id="ARBA00023015"/>
    </source>
</evidence>
<dbReference type="InterPro" id="IPR036388">
    <property type="entry name" value="WH-like_DNA-bd_sf"/>
</dbReference>
<dbReference type="PANTHER" id="PTHR30126:SF64">
    <property type="entry name" value="HTH-TYPE TRANSCRIPTIONAL REGULATOR CITR"/>
    <property type="match status" value="1"/>
</dbReference>
<evidence type="ECO:0000313" key="6">
    <source>
        <dbReference type="EMBL" id="TVX96933.1"/>
    </source>
</evidence>
<evidence type="ECO:0000259" key="5">
    <source>
        <dbReference type="PROSITE" id="PS50931"/>
    </source>
</evidence>
<keyword evidence="7" id="KW-1185">Reference proteome</keyword>
<feature type="domain" description="HTH lysR-type" evidence="5">
    <location>
        <begin position="1"/>
        <end position="58"/>
    </location>
</feature>
<dbReference type="PRINTS" id="PR00039">
    <property type="entry name" value="HTHLYSR"/>
</dbReference>
<dbReference type="Pfam" id="PF03466">
    <property type="entry name" value="LysR_substrate"/>
    <property type="match status" value="1"/>
</dbReference>
<dbReference type="Pfam" id="PF00126">
    <property type="entry name" value="HTH_1"/>
    <property type="match status" value="1"/>
</dbReference>
<dbReference type="AlphaFoldDB" id="A0A559JAP5"/>
<keyword evidence="4" id="KW-0804">Transcription</keyword>
<reference evidence="6 7" key="1">
    <citation type="submission" date="2019-07" db="EMBL/GenBank/DDBJ databases">
        <authorList>
            <person name="Kim J."/>
        </authorList>
    </citation>
    <scope>NUCLEOTIDE SEQUENCE [LARGE SCALE GENOMIC DNA]</scope>
    <source>
        <strain evidence="6 7">G13</strain>
    </source>
</reference>
<dbReference type="InterPro" id="IPR005119">
    <property type="entry name" value="LysR_subst-bd"/>
</dbReference>
<keyword evidence="2" id="KW-0805">Transcription regulation</keyword>
<dbReference type="PANTHER" id="PTHR30126">
    <property type="entry name" value="HTH-TYPE TRANSCRIPTIONAL REGULATOR"/>
    <property type="match status" value="1"/>
</dbReference>
<organism evidence="6 7">
    <name type="scientific">Cohnella terricola</name>
    <dbReference type="NCBI Taxonomy" id="1289167"/>
    <lineage>
        <taxon>Bacteria</taxon>
        <taxon>Bacillati</taxon>
        <taxon>Bacillota</taxon>
        <taxon>Bacilli</taxon>
        <taxon>Bacillales</taxon>
        <taxon>Paenibacillaceae</taxon>
        <taxon>Cohnella</taxon>
    </lineage>
</organism>
<dbReference type="GO" id="GO:0000976">
    <property type="term" value="F:transcription cis-regulatory region binding"/>
    <property type="evidence" value="ECO:0007669"/>
    <property type="project" value="TreeGrafter"/>
</dbReference>
<evidence type="ECO:0000256" key="3">
    <source>
        <dbReference type="ARBA" id="ARBA00023125"/>
    </source>
</evidence>
<name>A0A559JAP5_9BACL</name>
<gene>
    <name evidence="6" type="ORF">FPZ45_20180</name>
</gene>
<evidence type="ECO:0000256" key="1">
    <source>
        <dbReference type="ARBA" id="ARBA00009437"/>
    </source>
</evidence>
<keyword evidence="3" id="KW-0238">DNA-binding</keyword>
<accession>A0A559JAP5</accession>
<dbReference type="InterPro" id="IPR000847">
    <property type="entry name" value="LysR_HTH_N"/>
</dbReference>
<dbReference type="GO" id="GO:0003700">
    <property type="term" value="F:DNA-binding transcription factor activity"/>
    <property type="evidence" value="ECO:0007669"/>
    <property type="project" value="InterPro"/>
</dbReference>
<dbReference type="EMBL" id="VNJJ01000014">
    <property type="protein sequence ID" value="TVX96933.1"/>
    <property type="molecule type" value="Genomic_DNA"/>
</dbReference>
<dbReference type="PROSITE" id="PS50931">
    <property type="entry name" value="HTH_LYSR"/>
    <property type="match status" value="1"/>
</dbReference>
<dbReference type="OrthoDB" id="9778774at2"/>
<dbReference type="Proteomes" id="UP000316330">
    <property type="component" value="Unassembled WGS sequence"/>
</dbReference>
<dbReference type="CDD" id="cd05466">
    <property type="entry name" value="PBP2_LTTR_substrate"/>
    <property type="match status" value="1"/>
</dbReference>
<proteinExistence type="inferred from homology"/>
<evidence type="ECO:0000313" key="7">
    <source>
        <dbReference type="Proteomes" id="UP000316330"/>
    </source>
</evidence>
<dbReference type="SUPFAM" id="SSF53850">
    <property type="entry name" value="Periplasmic binding protein-like II"/>
    <property type="match status" value="1"/>
</dbReference>
<dbReference type="SUPFAM" id="SSF46785">
    <property type="entry name" value="Winged helix' DNA-binding domain"/>
    <property type="match status" value="1"/>
</dbReference>
<sequence>MNLEWYRIFLYTAKAGNLTKAAQELHITQPSVSYAVKQLEKELGVKLFDRLSKGVRLTSEGATLLEYVEKSFATLDSGERKIASLRDYEAGELRIGASGPMIKHVLLPVLDDLRIRFPEVRIRLSQGNSAAIQSRLKDGQIDLGFVHLPFVDPELEIQQLVAIQDGFVVGPSYRSLTEQPMTTGDLAKLPLLLLSRGSSTREFIERWFGDQRIAMEADIELNSFEMLVELAHRGYGAAFVTRSFIEQEIEQGLLIELPTAEKIPARHIAMATRRGISVPLIATQFMQMLSSGKRML</sequence>
<dbReference type="FunFam" id="1.10.10.10:FF:000001">
    <property type="entry name" value="LysR family transcriptional regulator"/>
    <property type="match status" value="1"/>
</dbReference>
<dbReference type="InterPro" id="IPR036390">
    <property type="entry name" value="WH_DNA-bd_sf"/>
</dbReference>
<evidence type="ECO:0000256" key="4">
    <source>
        <dbReference type="ARBA" id="ARBA00023163"/>
    </source>
</evidence>
<comment type="similarity">
    <text evidence="1">Belongs to the LysR transcriptional regulatory family.</text>
</comment>